<dbReference type="CDD" id="cd06453">
    <property type="entry name" value="SufS_like"/>
    <property type="match status" value="1"/>
</dbReference>
<sequence length="414" mass="46087">MGMDVNKIREDFPILSLTLPNGKKLVYLDNAATTQKPVQVVRKVFEVYRESYANIHRSGHYLAQKASRIFEEVREKASKFINASDPNEVIFVWNTTHGINLIAIPLLELSKKKGKKEVLISTMEHHSNMLPWRRAASLLGLDVKYIPVNADGTLNYDSLEQLISKNTAVVALTHASNVTGVVNDVKRVARLAHENEAFIVVDGAQYAPHAKVDVKEIDSDFYVFSGHKMLAPEGTGVLFGKKEILKQLNPLITGGGTIKDVTLDDVVYLEPPHRFEAGTPNIAGVAGLGEAIDYLERVGLDNILNHEKILLGKALKRSAELEKIIVYGPKTIDKRLGIFSFNFRGLNPHIAGQILNEDYGIAVRTGLHCAHPYHYALGANEGTVRASFYLYNTIEEIDYLMDSLVNMERTILKT</sequence>
<evidence type="ECO:0000259" key="6">
    <source>
        <dbReference type="Pfam" id="PF00266"/>
    </source>
</evidence>
<dbReference type="PANTHER" id="PTHR43586">
    <property type="entry name" value="CYSTEINE DESULFURASE"/>
    <property type="match status" value="1"/>
</dbReference>
<dbReference type="Gene3D" id="3.90.1150.10">
    <property type="entry name" value="Aspartate Aminotransferase, domain 1"/>
    <property type="match status" value="1"/>
</dbReference>
<protein>
    <recommendedName>
        <fullName evidence="2">cysteine desulfurase</fullName>
        <ecNumber evidence="2">2.8.1.7</ecNumber>
    </recommendedName>
</protein>
<dbReference type="GO" id="GO:0006534">
    <property type="term" value="P:cysteine metabolic process"/>
    <property type="evidence" value="ECO:0007669"/>
    <property type="project" value="InterPro"/>
</dbReference>
<dbReference type="EC" id="2.8.1.7" evidence="2"/>
<reference evidence="7" key="1">
    <citation type="journal article" date="2020" name="mSystems">
        <title>Genome- and Community-Level Interaction Insights into Carbon Utilization and Element Cycling Functions of Hydrothermarchaeota in Hydrothermal Sediment.</title>
        <authorList>
            <person name="Zhou Z."/>
            <person name="Liu Y."/>
            <person name="Xu W."/>
            <person name="Pan J."/>
            <person name="Luo Z.H."/>
            <person name="Li M."/>
        </authorList>
    </citation>
    <scope>NUCLEOTIDE SEQUENCE [LARGE SCALE GENOMIC DNA]</scope>
    <source>
        <strain evidence="7">SpSt-123</strain>
    </source>
</reference>
<accession>A0A7C1E9W4</accession>
<keyword evidence="3" id="KW-0808">Transferase</keyword>
<dbReference type="InterPro" id="IPR015424">
    <property type="entry name" value="PyrdxlP-dep_Trfase"/>
</dbReference>
<feature type="domain" description="Aminotransferase class V" evidence="6">
    <location>
        <begin position="26"/>
        <end position="400"/>
    </location>
</feature>
<dbReference type="EMBL" id="DSDY01000174">
    <property type="protein sequence ID" value="HDS11118.1"/>
    <property type="molecule type" value="Genomic_DNA"/>
</dbReference>
<dbReference type="InterPro" id="IPR015421">
    <property type="entry name" value="PyrdxlP-dep_Trfase_major"/>
</dbReference>
<dbReference type="NCBIfam" id="TIGR01979">
    <property type="entry name" value="sufS"/>
    <property type="match status" value="1"/>
</dbReference>
<gene>
    <name evidence="7" type="ORF">ENO04_05870</name>
</gene>
<dbReference type="InterPro" id="IPR015422">
    <property type="entry name" value="PyrdxlP-dep_Trfase_small"/>
</dbReference>
<evidence type="ECO:0000256" key="1">
    <source>
        <dbReference type="ARBA" id="ARBA00001933"/>
    </source>
</evidence>
<evidence type="ECO:0000256" key="4">
    <source>
        <dbReference type="ARBA" id="ARBA00022898"/>
    </source>
</evidence>
<proteinExistence type="predicted"/>
<dbReference type="InterPro" id="IPR000192">
    <property type="entry name" value="Aminotrans_V_dom"/>
</dbReference>
<dbReference type="Gene3D" id="3.40.640.10">
    <property type="entry name" value="Type I PLP-dependent aspartate aminotransferase-like (Major domain)"/>
    <property type="match status" value="1"/>
</dbReference>
<organism evidence="7">
    <name type="scientific">Fervidicoccus fontis</name>
    <dbReference type="NCBI Taxonomy" id="683846"/>
    <lineage>
        <taxon>Archaea</taxon>
        <taxon>Thermoproteota</taxon>
        <taxon>Thermoprotei</taxon>
        <taxon>Fervidicoccales</taxon>
        <taxon>Fervidicoccaceae</taxon>
        <taxon>Fervidicoccus</taxon>
    </lineage>
</organism>
<comment type="caution">
    <text evidence="7">The sequence shown here is derived from an EMBL/GenBank/DDBJ whole genome shotgun (WGS) entry which is preliminary data.</text>
</comment>
<dbReference type="InterPro" id="IPR010970">
    <property type="entry name" value="Cys_dSase_SufS"/>
</dbReference>
<name>A0A7C1E9W4_9CREN</name>
<evidence type="ECO:0000256" key="3">
    <source>
        <dbReference type="ARBA" id="ARBA00022679"/>
    </source>
</evidence>
<dbReference type="GO" id="GO:0030170">
    <property type="term" value="F:pyridoxal phosphate binding"/>
    <property type="evidence" value="ECO:0007669"/>
    <property type="project" value="InterPro"/>
</dbReference>
<evidence type="ECO:0000256" key="2">
    <source>
        <dbReference type="ARBA" id="ARBA00012239"/>
    </source>
</evidence>
<comment type="catalytic activity">
    <reaction evidence="5">
        <text>(sulfur carrier)-H + L-cysteine = (sulfur carrier)-SH + L-alanine</text>
        <dbReference type="Rhea" id="RHEA:43892"/>
        <dbReference type="Rhea" id="RHEA-COMP:14737"/>
        <dbReference type="Rhea" id="RHEA-COMP:14739"/>
        <dbReference type="ChEBI" id="CHEBI:29917"/>
        <dbReference type="ChEBI" id="CHEBI:35235"/>
        <dbReference type="ChEBI" id="CHEBI:57972"/>
        <dbReference type="ChEBI" id="CHEBI:64428"/>
        <dbReference type="EC" id="2.8.1.7"/>
    </reaction>
</comment>
<dbReference type="PANTHER" id="PTHR43586:SF8">
    <property type="entry name" value="CYSTEINE DESULFURASE 1, CHLOROPLASTIC"/>
    <property type="match status" value="1"/>
</dbReference>
<dbReference type="GO" id="GO:0031071">
    <property type="term" value="F:cysteine desulfurase activity"/>
    <property type="evidence" value="ECO:0007669"/>
    <property type="project" value="UniProtKB-EC"/>
</dbReference>
<dbReference type="Pfam" id="PF00266">
    <property type="entry name" value="Aminotran_5"/>
    <property type="match status" value="1"/>
</dbReference>
<evidence type="ECO:0000256" key="5">
    <source>
        <dbReference type="ARBA" id="ARBA00050776"/>
    </source>
</evidence>
<dbReference type="AlphaFoldDB" id="A0A7C1E9W4"/>
<comment type="cofactor">
    <cofactor evidence="1">
        <name>pyridoxal 5'-phosphate</name>
        <dbReference type="ChEBI" id="CHEBI:597326"/>
    </cofactor>
</comment>
<evidence type="ECO:0000313" key="7">
    <source>
        <dbReference type="EMBL" id="HDS11118.1"/>
    </source>
</evidence>
<dbReference type="SUPFAM" id="SSF53383">
    <property type="entry name" value="PLP-dependent transferases"/>
    <property type="match status" value="1"/>
</dbReference>
<keyword evidence="4" id="KW-0663">Pyridoxal phosphate</keyword>